<feature type="domain" description="ATP synthase F1 complex delta/epsilon subunit N-terminal" evidence="2">
    <location>
        <begin position="11"/>
        <end position="60"/>
    </location>
</feature>
<keyword evidence="1" id="KW-0139">CF(1)</keyword>
<dbReference type="AlphaFoldDB" id="A0A410P6E3"/>
<sequence>MSSASVLRGFMKIQILNATGKVFEGAVSEAVLPGVDGELSIMDYHEPIFVALKRGWIRLVPLAKKFGFGILSNEGPRGQVQDLRPIKIQRGVAHMKGDNELVILVE</sequence>
<dbReference type="InterPro" id="IPR036771">
    <property type="entry name" value="ATPsynth_dsu/esu_N"/>
</dbReference>
<gene>
    <name evidence="3" type="ORF">BU251_08495</name>
</gene>
<dbReference type="Gene3D" id="2.60.15.10">
    <property type="entry name" value="F0F1 ATP synthase delta/epsilon subunit, N-terminal"/>
    <property type="match status" value="1"/>
</dbReference>
<dbReference type="Proteomes" id="UP000287243">
    <property type="component" value="Chromosome"/>
</dbReference>
<accession>A0A410P6E3</accession>
<dbReference type="GO" id="GO:0015986">
    <property type="term" value="P:proton motive force-driven ATP synthesis"/>
    <property type="evidence" value="ECO:0007669"/>
    <property type="project" value="InterPro"/>
</dbReference>
<protein>
    <submittedName>
        <fullName evidence="3">ATP synthase epsilon chain</fullName>
    </submittedName>
</protein>
<dbReference type="InterPro" id="IPR020546">
    <property type="entry name" value="ATP_synth_F1_dsu/esu_N"/>
</dbReference>
<dbReference type="KEGG" id="vai:BU251_08495"/>
<organism evidence="3 4">
    <name type="scientific">Velamenicoccus archaeovorus</name>
    <dbReference type="NCBI Taxonomy" id="1930593"/>
    <lineage>
        <taxon>Bacteria</taxon>
        <taxon>Pseudomonadati</taxon>
        <taxon>Candidatus Omnitrophota</taxon>
        <taxon>Candidatus Velamenicoccus</taxon>
    </lineage>
</organism>
<keyword evidence="4" id="KW-1185">Reference proteome</keyword>
<evidence type="ECO:0000313" key="4">
    <source>
        <dbReference type="Proteomes" id="UP000287243"/>
    </source>
</evidence>
<proteinExistence type="predicted"/>
<dbReference type="GO" id="GO:0045259">
    <property type="term" value="C:proton-transporting ATP synthase complex"/>
    <property type="evidence" value="ECO:0007669"/>
    <property type="project" value="UniProtKB-KW"/>
</dbReference>
<name>A0A410P6E3_VELA1</name>
<keyword evidence="1" id="KW-0066">ATP synthesis</keyword>
<dbReference type="EMBL" id="CP019384">
    <property type="protein sequence ID" value="QAT17757.1"/>
    <property type="molecule type" value="Genomic_DNA"/>
</dbReference>
<dbReference type="Pfam" id="PF02823">
    <property type="entry name" value="ATP-synt_DE_N"/>
    <property type="match status" value="1"/>
</dbReference>
<reference evidence="3 4" key="1">
    <citation type="submission" date="2017-01" db="EMBL/GenBank/DDBJ databases">
        <title>First insights into the biology of 'candidatus Vampirococcus archaeovorus'.</title>
        <authorList>
            <person name="Kizina J."/>
            <person name="Jordan S."/>
            <person name="Stueber K."/>
            <person name="Reinhardt R."/>
            <person name="Harder J."/>
        </authorList>
    </citation>
    <scope>NUCLEOTIDE SEQUENCE [LARGE SCALE GENOMIC DNA]</scope>
    <source>
        <strain evidence="3 4">LiM</strain>
    </source>
</reference>
<evidence type="ECO:0000256" key="1">
    <source>
        <dbReference type="ARBA" id="ARBA00023196"/>
    </source>
</evidence>
<dbReference type="SUPFAM" id="SSF51344">
    <property type="entry name" value="Epsilon subunit of F1F0-ATP synthase N-terminal domain"/>
    <property type="match status" value="1"/>
</dbReference>
<evidence type="ECO:0000313" key="3">
    <source>
        <dbReference type="EMBL" id="QAT17757.1"/>
    </source>
</evidence>
<evidence type="ECO:0000259" key="2">
    <source>
        <dbReference type="Pfam" id="PF02823"/>
    </source>
</evidence>